<dbReference type="GO" id="GO:0004842">
    <property type="term" value="F:ubiquitin-protein transferase activity"/>
    <property type="evidence" value="ECO:0007669"/>
    <property type="project" value="TreeGrafter"/>
</dbReference>
<dbReference type="AlphaFoldDB" id="A0A9D5HTV5"/>
<reference evidence="7" key="1">
    <citation type="submission" date="2021-03" db="EMBL/GenBank/DDBJ databases">
        <authorList>
            <person name="Li Z."/>
            <person name="Yang C."/>
        </authorList>
    </citation>
    <scope>NUCLEOTIDE SEQUENCE</scope>
    <source>
        <strain evidence="7">Dzin_1.0</strain>
        <tissue evidence="7">Leaf</tissue>
    </source>
</reference>
<dbReference type="Pfam" id="PF13920">
    <property type="entry name" value="zf-C3HC4_3"/>
    <property type="match status" value="1"/>
</dbReference>
<evidence type="ECO:0000256" key="3">
    <source>
        <dbReference type="ARBA" id="ARBA00022833"/>
    </source>
</evidence>
<evidence type="ECO:0000256" key="4">
    <source>
        <dbReference type="PROSITE-ProRule" id="PRU00175"/>
    </source>
</evidence>
<keyword evidence="3" id="KW-0862">Zinc</keyword>
<evidence type="ECO:0000256" key="2">
    <source>
        <dbReference type="ARBA" id="ARBA00022771"/>
    </source>
</evidence>
<accession>A0A9D5HTV5</accession>
<gene>
    <name evidence="7" type="ORF">J5N97_007055</name>
</gene>
<feature type="coiled-coil region" evidence="5">
    <location>
        <begin position="142"/>
        <end position="183"/>
    </location>
</feature>
<reference evidence="7" key="2">
    <citation type="journal article" date="2022" name="Hortic Res">
        <title>The genome of Dioscorea zingiberensis sheds light on the biosynthesis, origin and evolution of the medicinally important diosgenin saponins.</title>
        <authorList>
            <person name="Li Y."/>
            <person name="Tan C."/>
            <person name="Li Z."/>
            <person name="Guo J."/>
            <person name="Li S."/>
            <person name="Chen X."/>
            <person name="Wang C."/>
            <person name="Dai X."/>
            <person name="Yang H."/>
            <person name="Song W."/>
            <person name="Hou L."/>
            <person name="Xu J."/>
            <person name="Tong Z."/>
            <person name="Xu A."/>
            <person name="Yuan X."/>
            <person name="Wang W."/>
            <person name="Yang Q."/>
            <person name="Chen L."/>
            <person name="Sun Z."/>
            <person name="Wang K."/>
            <person name="Pan B."/>
            <person name="Chen J."/>
            <person name="Bao Y."/>
            <person name="Liu F."/>
            <person name="Qi X."/>
            <person name="Gang D.R."/>
            <person name="Wen J."/>
            <person name="Li J."/>
        </authorList>
    </citation>
    <scope>NUCLEOTIDE SEQUENCE</scope>
    <source>
        <strain evidence="7">Dzin_1.0</strain>
    </source>
</reference>
<feature type="domain" description="RING-type" evidence="6">
    <location>
        <begin position="262"/>
        <end position="297"/>
    </location>
</feature>
<protein>
    <recommendedName>
        <fullName evidence="6">RING-type domain-containing protein</fullName>
    </recommendedName>
</protein>
<dbReference type="OrthoDB" id="1711136at2759"/>
<dbReference type="InterPro" id="IPR013083">
    <property type="entry name" value="Znf_RING/FYVE/PHD"/>
</dbReference>
<keyword evidence="8" id="KW-1185">Reference proteome</keyword>
<dbReference type="PANTHER" id="PTHR42647">
    <property type="entry name" value="SBP (S-RIBONUCLEASE BINDING PROTEIN) FAMILY PROTEIN"/>
    <property type="match status" value="1"/>
</dbReference>
<dbReference type="PANTHER" id="PTHR42647:SF72">
    <property type="entry name" value="EF-HAND CALCIUM-BINDING DOMAIN-CONTAINING PROTEIN 4A"/>
    <property type="match status" value="1"/>
</dbReference>
<dbReference type="Gene3D" id="3.30.40.10">
    <property type="entry name" value="Zinc/RING finger domain, C3HC4 (zinc finger)"/>
    <property type="match status" value="1"/>
</dbReference>
<evidence type="ECO:0000259" key="6">
    <source>
        <dbReference type="PROSITE" id="PS50089"/>
    </source>
</evidence>
<keyword evidence="1" id="KW-0479">Metal-binding</keyword>
<name>A0A9D5HTV5_9LILI</name>
<dbReference type="Proteomes" id="UP001085076">
    <property type="component" value="Miscellaneous, Linkage group lg01"/>
</dbReference>
<organism evidence="7 8">
    <name type="scientific">Dioscorea zingiberensis</name>
    <dbReference type="NCBI Taxonomy" id="325984"/>
    <lineage>
        <taxon>Eukaryota</taxon>
        <taxon>Viridiplantae</taxon>
        <taxon>Streptophyta</taxon>
        <taxon>Embryophyta</taxon>
        <taxon>Tracheophyta</taxon>
        <taxon>Spermatophyta</taxon>
        <taxon>Magnoliopsida</taxon>
        <taxon>Liliopsida</taxon>
        <taxon>Dioscoreales</taxon>
        <taxon>Dioscoreaceae</taxon>
        <taxon>Dioscorea</taxon>
    </lineage>
</organism>
<evidence type="ECO:0000256" key="5">
    <source>
        <dbReference type="SAM" id="Coils"/>
    </source>
</evidence>
<evidence type="ECO:0000313" key="7">
    <source>
        <dbReference type="EMBL" id="KAJ0988699.1"/>
    </source>
</evidence>
<evidence type="ECO:0000256" key="1">
    <source>
        <dbReference type="ARBA" id="ARBA00022723"/>
    </source>
</evidence>
<dbReference type="EMBL" id="JAGGNH010000001">
    <property type="protein sequence ID" value="KAJ0988699.1"/>
    <property type="molecule type" value="Genomic_DNA"/>
</dbReference>
<evidence type="ECO:0000313" key="8">
    <source>
        <dbReference type="Proteomes" id="UP001085076"/>
    </source>
</evidence>
<keyword evidence="2 4" id="KW-0863">Zinc-finger</keyword>
<dbReference type="PROSITE" id="PS50089">
    <property type="entry name" value="ZF_RING_2"/>
    <property type="match status" value="1"/>
</dbReference>
<comment type="caution">
    <text evidence="7">The sequence shown here is derived from an EMBL/GenBank/DDBJ whole genome shotgun (WGS) entry which is preliminary data.</text>
</comment>
<proteinExistence type="predicted"/>
<sequence>MAVQAQYPSNLISPDFLLSRVENNVDGGGAGMVFGDPQSQMTFNGYYGSRKRSRDDLMAVPFQFHNPPNDGMVSNSYGQHSRLLESSGASTSGRPAQSLLVAHLYNQSLEVDALLRQHNERLFLALEQSHKRQCRVLLSVLEKQFETKMHEKEAELEKVIQRNAELEENARQLSAQKEMWVAAAKNSELLVSGLKASLEHALLGKPPQMLNQECRDCEITYPAEDEESCCFQGEERDRRTVVGDVAEEVGESQEVQRCHTACRVCQDDDVCVLLLPCKHLCLCKHCAAVVDACPVCSSPKNASLHVIIPKQ</sequence>
<dbReference type="GO" id="GO:0008270">
    <property type="term" value="F:zinc ion binding"/>
    <property type="evidence" value="ECO:0007669"/>
    <property type="project" value="UniProtKB-KW"/>
</dbReference>
<dbReference type="InterPro" id="IPR001841">
    <property type="entry name" value="Znf_RING"/>
</dbReference>
<keyword evidence="5" id="KW-0175">Coiled coil</keyword>